<evidence type="ECO:0000313" key="1">
    <source>
        <dbReference type="EMBL" id="ALJ00022.1"/>
    </source>
</evidence>
<dbReference type="AlphaFoldDB" id="A0A0P0C552"/>
<sequence>MLLGKQAKENLNSFCAFIFFVILKGTCGKTVVALSQSLLVRPQDLSKMTKLERIVERNDFAPVFGKGL</sequence>
<proteinExistence type="predicted"/>
<reference evidence="1 2" key="1">
    <citation type="submission" date="2015-08" db="EMBL/GenBank/DDBJ databases">
        <title>Complete genome sequence of Rufibacter tibetensis strain 1351t, a radiation-resistant bacterium from tibet plateau.</title>
        <authorList>
            <person name="Dai J."/>
        </authorList>
    </citation>
    <scope>NUCLEOTIDE SEQUENCE [LARGE SCALE GENOMIC DNA]</scope>
    <source>
        <strain evidence="1 2">1351</strain>
    </source>
</reference>
<dbReference type="KEGG" id="rti:DC20_14860"/>
<dbReference type="PATRIC" id="fig|512763.3.peg.3272"/>
<name>A0A0P0C552_9BACT</name>
<dbReference type="Proteomes" id="UP000061382">
    <property type="component" value="Chromosome"/>
</dbReference>
<organism evidence="1 2">
    <name type="scientific">Rufibacter tibetensis</name>
    <dbReference type="NCBI Taxonomy" id="512763"/>
    <lineage>
        <taxon>Bacteria</taxon>
        <taxon>Pseudomonadati</taxon>
        <taxon>Bacteroidota</taxon>
        <taxon>Cytophagia</taxon>
        <taxon>Cytophagales</taxon>
        <taxon>Hymenobacteraceae</taxon>
        <taxon>Rufibacter</taxon>
    </lineage>
</organism>
<protein>
    <submittedName>
        <fullName evidence="1">Uncharacterized protein</fullName>
    </submittedName>
</protein>
<accession>A0A0P0C552</accession>
<dbReference type="EMBL" id="CP012643">
    <property type="protein sequence ID" value="ALJ00022.1"/>
    <property type="molecule type" value="Genomic_DNA"/>
</dbReference>
<evidence type="ECO:0000313" key="2">
    <source>
        <dbReference type="Proteomes" id="UP000061382"/>
    </source>
</evidence>
<dbReference type="STRING" id="512763.DC20_14860"/>
<gene>
    <name evidence="1" type="ORF">DC20_14860</name>
</gene>
<keyword evidence="2" id="KW-1185">Reference proteome</keyword>